<dbReference type="EMBL" id="JAJSOF020000013">
    <property type="protein sequence ID" value="KAJ4442652.1"/>
    <property type="molecule type" value="Genomic_DNA"/>
</dbReference>
<name>A0ABQ8TA18_PERAM</name>
<evidence type="ECO:0000313" key="1">
    <source>
        <dbReference type="EMBL" id="KAJ4442652.1"/>
    </source>
</evidence>
<evidence type="ECO:0000313" key="2">
    <source>
        <dbReference type="Proteomes" id="UP001148838"/>
    </source>
</evidence>
<gene>
    <name evidence="1" type="ORF">ANN_04241</name>
</gene>
<organism evidence="1 2">
    <name type="scientific">Periplaneta americana</name>
    <name type="common">American cockroach</name>
    <name type="synonym">Blatta americana</name>
    <dbReference type="NCBI Taxonomy" id="6978"/>
    <lineage>
        <taxon>Eukaryota</taxon>
        <taxon>Metazoa</taxon>
        <taxon>Ecdysozoa</taxon>
        <taxon>Arthropoda</taxon>
        <taxon>Hexapoda</taxon>
        <taxon>Insecta</taxon>
        <taxon>Pterygota</taxon>
        <taxon>Neoptera</taxon>
        <taxon>Polyneoptera</taxon>
        <taxon>Dictyoptera</taxon>
        <taxon>Blattodea</taxon>
        <taxon>Blattoidea</taxon>
        <taxon>Blattidae</taxon>
        <taxon>Blattinae</taxon>
        <taxon>Periplaneta</taxon>
    </lineage>
</organism>
<reference evidence="1 2" key="1">
    <citation type="journal article" date="2022" name="Allergy">
        <title>Genome assembly and annotation of Periplaneta americana reveal a comprehensive cockroach allergen profile.</title>
        <authorList>
            <person name="Wang L."/>
            <person name="Xiong Q."/>
            <person name="Saelim N."/>
            <person name="Wang L."/>
            <person name="Nong W."/>
            <person name="Wan A.T."/>
            <person name="Shi M."/>
            <person name="Liu X."/>
            <person name="Cao Q."/>
            <person name="Hui J.H.L."/>
            <person name="Sookrung N."/>
            <person name="Leung T.F."/>
            <person name="Tungtrongchitr A."/>
            <person name="Tsui S.K.W."/>
        </authorList>
    </citation>
    <scope>NUCLEOTIDE SEQUENCE [LARGE SCALE GENOMIC DNA]</scope>
    <source>
        <strain evidence="1">PWHHKU_190912</strain>
    </source>
</reference>
<accession>A0ABQ8TA18</accession>
<dbReference type="Gene3D" id="3.30.420.10">
    <property type="entry name" value="Ribonuclease H-like superfamily/Ribonuclease H"/>
    <property type="match status" value="1"/>
</dbReference>
<protein>
    <submittedName>
        <fullName evidence="1">Uncharacterized protein</fullName>
    </submittedName>
</protein>
<dbReference type="Proteomes" id="UP001148838">
    <property type="component" value="Unassembled WGS sequence"/>
</dbReference>
<proteinExistence type="predicted"/>
<keyword evidence="2" id="KW-1185">Reference proteome</keyword>
<sequence length="66" mass="7809">MTHAELVKNILTKLNIWCSTPHLYPCKKNTQMFGDCVISRHCPTMWPPRSPDFNPADFWLWGYLKE</sequence>
<comment type="caution">
    <text evidence="1">The sequence shown here is derived from an EMBL/GenBank/DDBJ whole genome shotgun (WGS) entry which is preliminary data.</text>
</comment>
<dbReference type="InterPro" id="IPR036397">
    <property type="entry name" value="RNaseH_sf"/>
</dbReference>